<evidence type="ECO:0000256" key="1">
    <source>
        <dbReference type="SAM" id="MobiDB-lite"/>
    </source>
</evidence>
<organism evidence="2">
    <name type="scientific">Bradyrhizobium sp. LLZ17</name>
    <dbReference type="NCBI Taxonomy" id="3239388"/>
    <lineage>
        <taxon>Bacteria</taxon>
        <taxon>Pseudomonadati</taxon>
        <taxon>Pseudomonadota</taxon>
        <taxon>Alphaproteobacteria</taxon>
        <taxon>Hyphomicrobiales</taxon>
        <taxon>Nitrobacteraceae</taxon>
        <taxon>Bradyrhizobium</taxon>
    </lineage>
</organism>
<feature type="region of interest" description="Disordered" evidence="1">
    <location>
        <begin position="1"/>
        <end position="22"/>
    </location>
</feature>
<gene>
    <name evidence="2" type="ORF">AB8Z38_02430</name>
</gene>
<evidence type="ECO:0000313" key="2">
    <source>
        <dbReference type="EMBL" id="XDV58414.1"/>
    </source>
</evidence>
<feature type="compositionally biased region" description="Polar residues" evidence="1">
    <location>
        <begin position="9"/>
        <end position="22"/>
    </location>
</feature>
<reference evidence="2" key="1">
    <citation type="submission" date="2024-08" db="EMBL/GenBank/DDBJ databases">
        <authorList>
            <person name="Chaddad Z."/>
            <person name="Lamrabet M."/>
            <person name="Bouhnik O."/>
            <person name="Alami S."/>
            <person name="Wipf D."/>
            <person name="Courty P.E."/>
            <person name="Missbah El Idrissi M."/>
        </authorList>
    </citation>
    <scope>NUCLEOTIDE SEQUENCE</scope>
    <source>
        <strain evidence="2">LLZ17</strain>
    </source>
</reference>
<dbReference type="AlphaFoldDB" id="A0AB39XKC7"/>
<sequence length="102" mass="11558">MPNVLKFQRCQQRKSGPSLSRPTPFNIWATTAALVAQVEALQIQTTEDLRRAIFILDLANISIRLIIRQTDMDEIARTTLMTQAGRIGQLIEAVRKEAPHLF</sequence>
<accession>A0AB39XKC7</accession>
<dbReference type="RefSeq" id="WP_369722940.1">
    <property type="nucleotide sequence ID" value="NZ_CP165734.1"/>
</dbReference>
<proteinExistence type="predicted"/>
<name>A0AB39XKC7_9BRAD</name>
<dbReference type="EMBL" id="CP165734">
    <property type="protein sequence ID" value="XDV58414.1"/>
    <property type="molecule type" value="Genomic_DNA"/>
</dbReference>
<protein>
    <submittedName>
        <fullName evidence="2">Uncharacterized protein</fullName>
    </submittedName>
</protein>